<dbReference type="SUPFAM" id="SSF57903">
    <property type="entry name" value="FYVE/PHD zinc finger"/>
    <property type="match status" value="1"/>
</dbReference>
<feature type="domain" description="PHD-type" evidence="6">
    <location>
        <begin position="1"/>
        <end position="48"/>
    </location>
</feature>
<dbReference type="SUPFAM" id="SSF57850">
    <property type="entry name" value="RING/U-box"/>
    <property type="match status" value="1"/>
</dbReference>
<evidence type="ECO:0000256" key="1">
    <source>
        <dbReference type="ARBA" id="ARBA00022723"/>
    </source>
</evidence>
<dbReference type="InterPro" id="IPR059102">
    <property type="entry name" value="PHD_PHF7/G2E3-like"/>
</dbReference>
<protein>
    <submittedName>
        <fullName evidence="7">PHF7 protein</fullName>
    </submittedName>
</protein>
<dbReference type="Pfam" id="PF26054">
    <property type="entry name" value="PHD_G2E3"/>
    <property type="match status" value="1"/>
</dbReference>
<dbReference type="SMART" id="SM00249">
    <property type="entry name" value="PHD"/>
    <property type="match status" value="2"/>
</dbReference>
<dbReference type="Pfam" id="PF13771">
    <property type="entry name" value="zf-HC5HC2H"/>
    <property type="match status" value="1"/>
</dbReference>
<accession>A0A7L0SEG7</accession>
<dbReference type="Gene3D" id="3.30.40.10">
    <property type="entry name" value="Zinc/RING finger domain, C3HC4 (zinc finger)"/>
    <property type="match status" value="3"/>
</dbReference>
<organism evidence="7 8">
    <name type="scientific">Glaucidium brasilianum</name>
    <name type="common">Ferruginous pygmy-owl</name>
    <dbReference type="NCBI Taxonomy" id="78217"/>
    <lineage>
        <taxon>Eukaryota</taxon>
        <taxon>Metazoa</taxon>
        <taxon>Chordata</taxon>
        <taxon>Craniata</taxon>
        <taxon>Vertebrata</taxon>
        <taxon>Euteleostomi</taxon>
        <taxon>Archelosauria</taxon>
        <taxon>Archosauria</taxon>
        <taxon>Dinosauria</taxon>
        <taxon>Saurischia</taxon>
        <taxon>Theropoda</taxon>
        <taxon>Coelurosauria</taxon>
        <taxon>Aves</taxon>
        <taxon>Neognathae</taxon>
        <taxon>Neoaves</taxon>
        <taxon>Telluraves</taxon>
        <taxon>Strigiformes</taxon>
        <taxon>Strigidae</taxon>
        <taxon>Glaucidium</taxon>
    </lineage>
</organism>
<dbReference type="InterPro" id="IPR001841">
    <property type="entry name" value="Znf_RING"/>
</dbReference>
<evidence type="ECO:0000313" key="7">
    <source>
        <dbReference type="EMBL" id="NXL40801.1"/>
    </source>
</evidence>
<dbReference type="PANTHER" id="PTHR12420">
    <property type="entry name" value="PHD FINGER PROTEIN"/>
    <property type="match status" value="1"/>
</dbReference>
<dbReference type="Pfam" id="PF13639">
    <property type="entry name" value="zf-RING_2"/>
    <property type="match status" value="1"/>
</dbReference>
<dbReference type="InterPro" id="IPR001965">
    <property type="entry name" value="Znf_PHD"/>
</dbReference>
<dbReference type="InterPro" id="IPR019786">
    <property type="entry name" value="Zinc_finger_PHD-type_CS"/>
</dbReference>
<keyword evidence="2 4" id="KW-0863">Zinc-finger</keyword>
<evidence type="ECO:0000259" key="6">
    <source>
        <dbReference type="PROSITE" id="PS51805"/>
    </source>
</evidence>
<evidence type="ECO:0000256" key="3">
    <source>
        <dbReference type="ARBA" id="ARBA00022833"/>
    </source>
</evidence>
<feature type="domain" description="RING-type" evidence="5">
    <location>
        <begin position="63"/>
        <end position="112"/>
    </location>
</feature>
<dbReference type="InterPro" id="IPR051188">
    <property type="entry name" value="PHD-type_Zinc_Finger"/>
</dbReference>
<dbReference type="PROSITE" id="PS51805">
    <property type="entry name" value="EPHD"/>
    <property type="match status" value="1"/>
</dbReference>
<proteinExistence type="predicted"/>
<evidence type="ECO:0000256" key="2">
    <source>
        <dbReference type="ARBA" id="ARBA00022771"/>
    </source>
</evidence>
<keyword evidence="1" id="KW-0479">Metal-binding</keyword>
<dbReference type="InterPro" id="IPR011011">
    <property type="entry name" value="Znf_FYVE_PHD"/>
</dbReference>
<evidence type="ECO:0000259" key="5">
    <source>
        <dbReference type="PROSITE" id="PS50089"/>
    </source>
</evidence>
<keyword evidence="8" id="KW-1185">Reference proteome</keyword>
<gene>
    <name evidence="7" type="primary">Phf7</name>
    <name evidence="7" type="ORF">GLABRA_R00656</name>
</gene>
<sequence>CFVCRETGAAITCCQEGCDRSFHLPCAIQGQCITQYFSPYRSFCSEHRPEQEVEAAPDNDSTCIICLDPVDDTKSYHTMVCPVCKHAWFHRGCIQRQAWYTVLGSFKCPLCRDNSDFVRDMFTTGIQVPLRLPPQKNEAADEALIQRHSLCDACQCLCHGGREHTEEWGPWELLLCSTCAAEGTHHLCSKLSASRTSWECQSC</sequence>
<dbReference type="SMART" id="SM00184">
    <property type="entry name" value="RING"/>
    <property type="match status" value="2"/>
</dbReference>
<evidence type="ECO:0000313" key="8">
    <source>
        <dbReference type="Proteomes" id="UP000591073"/>
    </source>
</evidence>
<dbReference type="GO" id="GO:0005634">
    <property type="term" value="C:nucleus"/>
    <property type="evidence" value="ECO:0007669"/>
    <property type="project" value="TreeGrafter"/>
</dbReference>
<dbReference type="OrthoDB" id="512616at2759"/>
<keyword evidence="3" id="KW-0862">Zinc</keyword>
<dbReference type="EMBL" id="VXAP01002287">
    <property type="protein sequence ID" value="NXL40801.1"/>
    <property type="molecule type" value="Genomic_DNA"/>
</dbReference>
<dbReference type="InterPro" id="IPR013083">
    <property type="entry name" value="Znf_RING/FYVE/PHD"/>
</dbReference>
<dbReference type="PROSITE" id="PS50089">
    <property type="entry name" value="ZF_RING_2"/>
    <property type="match status" value="1"/>
</dbReference>
<evidence type="ECO:0000256" key="4">
    <source>
        <dbReference type="PROSITE-ProRule" id="PRU00175"/>
    </source>
</evidence>
<feature type="non-terminal residue" evidence="7">
    <location>
        <position position="203"/>
    </location>
</feature>
<dbReference type="Proteomes" id="UP000591073">
    <property type="component" value="Unassembled WGS sequence"/>
</dbReference>
<dbReference type="PANTHER" id="PTHR12420:SF47">
    <property type="entry name" value="PHD FINGER PROTEIN 7"/>
    <property type="match status" value="1"/>
</dbReference>
<dbReference type="GO" id="GO:0008270">
    <property type="term" value="F:zinc ion binding"/>
    <property type="evidence" value="ECO:0007669"/>
    <property type="project" value="UniProtKB-KW"/>
</dbReference>
<feature type="non-terminal residue" evidence="7">
    <location>
        <position position="1"/>
    </location>
</feature>
<dbReference type="InterPro" id="IPR034732">
    <property type="entry name" value="EPHD"/>
</dbReference>
<name>A0A7L0SEG7_GLABR</name>
<dbReference type="AlphaFoldDB" id="A0A7L0SEG7"/>
<comment type="caution">
    <text evidence="7">The sequence shown here is derived from an EMBL/GenBank/DDBJ whole genome shotgun (WGS) entry which is preliminary data.</text>
</comment>
<reference evidence="7 8" key="1">
    <citation type="submission" date="2019-09" db="EMBL/GenBank/DDBJ databases">
        <title>Bird 10,000 Genomes (B10K) Project - Family phase.</title>
        <authorList>
            <person name="Zhang G."/>
        </authorList>
    </citation>
    <scope>NUCLEOTIDE SEQUENCE [LARGE SCALE GENOMIC DNA]</scope>
    <source>
        <strain evidence="7">B10K-DU-008-63</strain>
    </source>
</reference>
<dbReference type="PROSITE" id="PS01359">
    <property type="entry name" value="ZF_PHD_1"/>
    <property type="match status" value="1"/>
</dbReference>